<dbReference type="InterPro" id="IPR009003">
    <property type="entry name" value="Peptidase_S1_PA"/>
</dbReference>
<organism evidence="13 14">
    <name type="scientific">Glossina palpalis gambiensis</name>
    <dbReference type="NCBI Taxonomy" id="67801"/>
    <lineage>
        <taxon>Eukaryota</taxon>
        <taxon>Metazoa</taxon>
        <taxon>Ecdysozoa</taxon>
        <taxon>Arthropoda</taxon>
        <taxon>Hexapoda</taxon>
        <taxon>Insecta</taxon>
        <taxon>Pterygota</taxon>
        <taxon>Neoptera</taxon>
        <taxon>Endopterygota</taxon>
        <taxon>Diptera</taxon>
        <taxon>Brachycera</taxon>
        <taxon>Muscomorpha</taxon>
        <taxon>Hippoboscoidea</taxon>
        <taxon>Glossinidae</taxon>
        <taxon>Glossina</taxon>
    </lineage>
</organism>
<feature type="signal peptide" evidence="11">
    <location>
        <begin position="1"/>
        <end position="16"/>
    </location>
</feature>
<keyword evidence="3" id="KW-0964">Secreted</keyword>
<keyword evidence="9" id="KW-1015">Disulfide bond</keyword>
<feature type="domain" description="Peptidase S1" evidence="12">
    <location>
        <begin position="423"/>
        <end position="648"/>
    </location>
</feature>
<dbReference type="PRINTS" id="PR00722">
    <property type="entry name" value="CHYMOTRYPSIN"/>
</dbReference>
<dbReference type="CDD" id="cd00190">
    <property type="entry name" value="Tryp_SPc"/>
    <property type="match status" value="2"/>
</dbReference>
<evidence type="ECO:0000256" key="10">
    <source>
        <dbReference type="RuleBase" id="RU363034"/>
    </source>
</evidence>
<dbReference type="STRING" id="67801.A0A1B0C778"/>
<dbReference type="AlphaFoldDB" id="A0A1B0C778"/>
<proteinExistence type="inferred from homology"/>
<dbReference type="InterPro" id="IPR050430">
    <property type="entry name" value="Peptidase_S1"/>
</dbReference>
<feature type="domain" description="Peptidase S1" evidence="12">
    <location>
        <begin position="28"/>
        <end position="404"/>
    </location>
</feature>
<reference evidence="14" key="1">
    <citation type="submission" date="2015-01" db="EMBL/GenBank/DDBJ databases">
        <authorList>
            <person name="Aksoy S."/>
            <person name="Warren W."/>
            <person name="Wilson R.K."/>
        </authorList>
    </citation>
    <scope>NUCLEOTIDE SEQUENCE [LARGE SCALE GENOMIC DNA]</scope>
    <source>
        <strain evidence="14">IAEA</strain>
    </source>
</reference>
<dbReference type="FunFam" id="2.40.10.10:FF:000036">
    <property type="entry name" value="Trypsin beta"/>
    <property type="match status" value="1"/>
</dbReference>
<evidence type="ECO:0000313" key="13">
    <source>
        <dbReference type="EnsemblMetazoa" id="GPPI051068-PA"/>
    </source>
</evidence>
<keyword evidence="14" id="KW-1185">Reference proteome</keyword>
<dbReference type="Pfam" id="PF00089">
    <property type="entry name" value="Trypsin"/>
    <property type="match status" value="2"/>
</dbReference>
<dbReference type="InterPro" id="IPR033116">
    <property type="entry name" value="TRYPSIN_SER"/>
</dbReference>
<evidence type="ECO:0000256" key="2">
    <source>
        <dbReference type="ARBA" id="ARBA00007664"/>
    </source>
</evidence>
<protein>
    <recommendedName>
        <fullName evidence="12">Peptidase S1 domain-containing protein</fullName>
    </recommendedName>
</protein>
<dbReference type="InterPro" id="IPR001254">
    <property type="entry name" value="Trypsin_dom"/>
</dbReference>
<dbReference type="SMART" id="SM00020">
    <property type="entry name" value="Tryp_SPc"/>
    <property type="match status" value="3"/>
</dbReference>
<keyword evidence="4 10" id="KW-0645">Protease</keyword>
<sequence>MFRYFLVIVALSAVVASPLHNDLTVGRIVNGVETTIENRPYQISLQREWGSHFCGGSIISEDIVVTAAHCVAGKNLSELKVRLGSTYYNEGGIVAGVKALKYHEKFDGDTLWYDIAILKLEKPVKQSSTIRYIEMAKNVPKTGTPAVVSGWGTKCFSVCPLSPVLMEVEVAFLERKDCASKTYLYGEQIKETMVSLQEASNGKHFCGGSIISKDIIVTAASCVHGVNPYQLKVRLGSTYKDKGGIVVGVKALTLHEKFNNDDMWYDIAILKLEKPVKQSSTIRYIEMATKAPKTGTPAIVSGWGTECFLDCPLSPVLTEVKVKFLQRKDCASKTYLYGNKIKETMVCGYATSKDACQGDIGGPFVAKGKLVGISSWGNGCALDGYPGVYSDVAALRNWPRPLLLKSAVFAGPLPDEHIAGQRIVNGVETTIEARPYQVSLQKISTGNHYCGGSIISEDIVVTAAHCLRNVEASDLQVRLGSTYYNEGGILLGVKTLKSHEQYDRELLWHDIAILKLEKPVNQSSTVRYIEMAKEVPKTGTLAVISGWGTKCFMMCDLSTALMEVEVTFLERKDCASQNYQYGERIRETMVCGYAKDKDSCQGDSGGPFVAEGKLVGVVSWGQGCALDGYPGVYADVAALRDWVLDNAQKL</sequence>
<dbReference type="InterPro" id="IPR043504">
    <property type="entry name" value="Peptidase_S1_PA_chymotrypsin"/>
</dbReference>
<dbReference type="InterPro" id="IPR018114">
    <property type="entry name" value="TRYPSIN_HIS"/>
</dbReference>
<evidence type="ECO:0000256" key="1">
    <source>
        <dbReference type="ARBA" id="ARBA00004239"/>
    </source>
</evidence>
<dbReference type="EMBL" id="JXJN01027777">
    <property type="status" value="NOT_ANNOTATED_CDS"/>
    <property type="molecule type" value="Genomic_DNA"/>
</dbReference>
<dbReference type="FunFam" id="2.40.10.10:FF:000077">
    <property type="entry name" value="Predicted protein"/>
    <property type="match status" value="1"/>
</dbReference>
<dbReference type="FunFam" id="2.40.10.10:FF:000073">
    <property type="entry name" value="Trypsin alpha"/>
    <property type="match status" value="1"/>
</dbReference>
<dbReference type="GO" id="GO:0005576">
    <property type="term" value="C:extracellular region"/>
    <property type="evidence" value="ECO:0007669"/>
    <property type="project" value="UniProtKB-SubCell"/>
</dbReference>
<keyword evidence="5 11" id="KW-0732">Signal</keyword>
<dbReference type="Proteomes" id="UP000092460">
    <property type="component" value="Unassembled WGS sequence"/>
</dbReference>
<dbReference type="PANTHER" id="PTHR24276:SF94">
    <property type="entry name" value="AT20289P-RELATED"/>
    <property type="match status" value="1"/>
</dbReference>
<keyword evidence="6 10" id="KW-0378">Hydrolase</keyword>
<dbReference type="GO" id="GO:0004252">
    <property type="term" value="F:serine-type endopeptidase activity"/>
    <property type="evidence" value="ECO:0007669"/>
    <property type="project" value="InterPro"/>
</dbReference>
<evidence type="ECO:0000256" key="8">
    <source>
        <dbReference type="ARBA" id="ARBA00023145"/>
    </source>
</evidence>
<name>A0A1B0C778_9MUSC</name>
<dbReference type="Gene3D" id="2.40.10.10">
    <property type="entry name" value="Trypsin-like serine proteases"/>
    <property type="match status" value="3"/>
</dbReference>
<dbReference type="InterPro" id="IPR001314">
    <property type="entry name" value="Peptidase_S1A"/>
</dbReference>
<dbReference type="GO" id="GO:0006508">
    <property type="term" value="P:proteolysis"/>
    <property type="evidence" value="ECO:0007669"/>
    <property type="project" value="UniProtKB-KW"/>
</dbReference>
<comment type="subcellular location">
    <subcellularLocation>
        <location evidence="1">Secreted</location>
        <location evidence="1">Extracellular space</location>
    </subcellularLocation>
</comment>
<keyword evidence="7 10" id="KW-0720">Serine protease</keyword>
<evidence type="ECO:0000259" key="12">
    <source>
        <dbReference type="PROSITE" id="PS50240"/>
    </source>
</evidence>
<evidence type="ECO:0000256" key="7">
    <source>
        <dbReference type="ARBA" id="ARBA00022825"/>
    </source>
</evidence>
<reference evidence="13" key="2">
    <citation type="submission" date="2020-05" db="UniProtKB">
        <authorList>
            <consortium name="EnsemblMetazoa"/>
        </authorList>
    </citation>
    <scope>IDENTIFICATION</scope>
    <source>
        <strain evidence="13">IAEA</strain>
    </source>
</reference>
<evidence type="ECO:0000256" key="4">
    <source>
        <dbReference type="ARBA" id="ARBA00022670"/>
    </source>
</evidence>
<evidence type="ECO:0000256" key="9">
    <source>
        <dbReference type="ARBA" id="ARBA00023157"/>
    </source>
</evidence>
<dbReference type="EnsemblMetazoa" id="GPPI051068-RA">
    <property type="protein sequence ID" value="GPPI051068-PA"/>
    <property type="gene ID" value="GPPI051068"/>
</dbReference>
<dbReference type="SUPFAM" id="SSF50494">
    <property type="entry name" value="Trypsin-like serine proteases"/>
    <property type="match status" value="3"/>
</dbReference>
<evidence type="ECO:0000256" key="5">
    <source>
        <dbReference type="ARBA" id="ARBA00022729"/>
    </source>
</evidence>
<comment type="similarity">
    <text evidence="2">Belongs to the peptidase S1 family.</text>
</comment>
<dbReference type="PROSITE" id="PS50240">
    <property type="entry name" value="TRYPSIN_DOM"/>
    <property type="match status" value="2"/>
</dbReference>
<evidence type="ECO:0000256" key="6">
    <source>
        <dbReference type="ARBA" id="ARBA00022801"/>
    </source>
</evidence>
<dbReference type="PANTHER" id="PTHR24276">
    <property type="entry name" value="POLYSERASE-RELATED"/>
    <property type="match status" value="1"/>
</dbReference>
<feature type="chain" id="PRO_5008405446" description="Peptidase S1 domain-containing protein" evidence="11">
    <location>
        <begin position="17"/>
        <end position="650"/>
    </location>
</feature>
<keyword evidence="8" id="KW-0865">Zymogen</keyword>
<dbReference type="PROSITE" id="PS00135">
    <property type="entry name" value="TRYPSIN_SER"/>
    <property type="match status" value="1"/>
</dbReference>
<dbReference type="VEuPathDB" id="VectorBase:GPPI051068"/>
<evidence type="ECO:0000256" key="11">
    <source>
        <dbReference type="SAM" id="SignalP"/>
    </source>
</evidence>
<evidence type="ECO:0000256" key="3">
    <source>
        <dbReference type="ARBA" id="ARBA00022525"/>
    </source>
</evidence>
<dbReference type="EMBL" id="JXJN01027778">
    <property type="status" value="NOT_ANNOTATED_CDS"/>
    <property type="molecule type" value="Genomic_DNA"/>
</dbReference>
<dbReference type="PROSITE" id="PS00134">
    <property type="entry name" value="TRYPSIN_HIS"/>
    <property type="match status" value="2"/>
</dbReference>
<accession>A0A1B0C778</accession>
<evidence type="ECO:0000313" key="14">
    <source>
        <dbReference type="Proteomes" id="UP000092460"/>
    </source>
</evidence>